<name>A0A495VR09_9RHOO</name>
<dbReference type="GO" id="GO:0008704">
    <property type="term" value="F:5-carboxymethyl-2-hydroxymuconate delta-isomerase activity"/>
    <property type="evidence" value="ECO:0007669"/>
    <property type="project" value="InterPro"/>
</dbReference>
<keyword evidence="1" id="KW-0413">Isomerase</keyword>
<gene>
    <name evidence="1" type="ORF">DFR40_2299</name>
</gene>
<dbReference type="RefSeq" id="WP_121458848.1">
    <property type="nucleotide sequence ID" value="NZ_RBXP01000016.1"/>
</dbReference>
<dbReference type="SUPFAM" id="SSF55331">
    <property type="entry name" value="Tautomerase/MIF"/>
    <property type="match status" value="1"/>
</dbReference>
<sequence length="119" mass="12461">MPHLTLEYTANLALDPAAALAAINAAAFDSGLFGESDIKSRALRLADFRTGIEATERAYAHVRIALLGGRTPGERKELADAVLAALTAVLAAPPGHELQLSVETVDLDRASYAKAVVHG</sequence>
<organism evidence="1 2">
    <name type="scientific">Azonexus fungiphilus</name>
    <dbReference type="NCBI Taxonomy" id="146940"/>
    <lineage>
        <taxon>Bacteria</taxon>
        <taxon>Pseudomonadati</taxon>
        <taxon>Pseudomonadota</taxon>
        <taxon>Betaproteobacteria</taxon>
        <taxon>Rhodocyclales</taxon>
        <taxon>Azonexaceae</taxon>
        <taxon>Azonexus</taxon>
    </lineage>
</organism>
<evidence type="ECO:0000313" key="2">
    <source>
        <dbReference type="Proteomes" id="UP000270626"/>
    </source>
</evidence>
<dbReference type="OrthoDB" id="9814215at2"/>
<keyword evidence="2" id="KW-1185">Reference proteome</keyword>
<accession>A0A495VR09</accession>
<comment type="caution">
    <text evidence="1">The sequence shown here is derived from an EMBL/GenBank/DDBJ whole genome shotgun (WGS) entry which is preliminary data.</text>
</comment>
<protein>
    <submittedName>
        <fullName evidence="1">5-carboxymethyl-2-hydroxymuconate isomerase</fullName>
    </submittedName>
</protein>
<dbReference type="Pfam" id="PF02962">
    <property type="entry name" value="CHMI"/>
    <property type="match status" value="1"/>
</dbReference>
<dbReference type="InterPro" id="IPR004220">
    <property type="entry name" value="5-COMe_2-OHmuconate_Isoase"/>
</dbReference>
<proteinExistence type="predicted"/>
<evidence type="ECO:0000313" key="1">
    <source>
        <dbReference type="EMBL" id="RKT51087.1"/>
    </source>
</evidence>
<dbReference type="PANTHER" id="PTHR37950">
    <property type="entry name" value="4-HYDROXYPHENYLACETATE CATABOLISM PROTEIN"/>
    <property type="match status" value="1"/>
</dbReference>
<dbReference type="PANTHER" id="PTHR37950:SF1">
    <property type="entry name" value="4-HYDROXYPHENYLACETATE CATABOLISM PROTEIN"/>
    <property type="match status" value="1"/>
</dbReference>
<dbReference type="Gene3D" id="3.30.429.10">
    <property type="entry name" value="Macrophage Migration Inhibitory Factor"/>
    <property type="match status" value="1"/>
</dbReference>
<dbReference type="EMBL" id="RBXP01000016">
    <property type="protein sequence ID" value="RKT51087.1"/>
    <property type="molecule type" value="Genomic_DNA"/>
</dbReference>
<dbReference type="AlphaFoldDB" id="A0A495VR09"/>
<dbReference type="Proteomes" id="UP000270626">
    <property type="component" value="Unassembled WGS sequence"/>
</dbReference>
<dbReference type="InterPro" id="IPR014347">
    <property type="entry name" value="Tautomerase/MIF_sf"/>
</dbReference>
<reference evidence="1 2" key="1">
    <citation type="submission" date="2018-10" db="EMBL/GenBank/DDBJ databases">
        <title>Genomic Encyclopedia of Type Strains, Phase IV (KMG-IV): sequencing the most valuable type-strain genomes for metagenomic binning, comparative biology and taxonomic classification.</title>
        <authorList>
            <person name="Goeker M."/>
        </authorList>
    </citation>
    <scope>NUCLEOTIDE SEQUENCE [LARGE SCALE GENOMIC DNA]</scope>
    <source>
        <strain evidence="1 2">DSM 23841</strain>
    </source>
</reference>